<dbReference type="RefSeq" id="WP_183359778.1">
    <property type="nucleotide sequence ID" value="NZ_BLXZ01000002.1"/>
</dbReference>
<proteinExistence type="predicted"/>
<feature type="coiled-coil region" evidence="1">
    <location>
        <begin position="42"/>
        <end position="111"/>
    </location>
</feature>
<dbReference type="Proteomes" id="UP000587586">
    <property type="component" value="Unassembled WGS sequence"/>
</dbReference>
<protein>
    <submittedName>
        <fullName evidence="2">Uncharacterized protein</fullName>
    </submittedName>
</protein>
<evidence type="ECO:0000313" key="2">
    <source>
        <dbReference type="EMBL" id="GFO67224.1"/>
    </source>
</evidence>
<keyword evidence="3" id="KW-1185">Reference proteome</keyword>
<keyword evidence="1" id="KW-0175">Coiled coil</keyword>
<sequence>MNSNVVSRFDVWVQRVSHLSQLGLLVLAAFGYIYTVRPIYTKSLLEEEIAKKQIEMKEKDQKIAESNRLIGLKQLELKKTSDQANLASHQLTFAKNSLDKASQELAVIQRQLYDRNNDLYTAKVDLNKSKLASDKYYYQLKSNVVKHVLWRNSNCAQEPMDFYNIKFSYNKLGRCINDISSKAEILNELEPKDKKRFLMLISGIDETTGSKIDQIQSEYDSFYKTYKNKEKEKYSKLSSWTLSEEEKRNIIRSSIDEHFNMNNKLSERYHGIIQDAFKEIERQFLEN</sequence>
<dbReference type="AlphaFoldDB" id="A0A6V8N5K9"/>
<evidence type="ECO:0000256" key="1">
    <source>
        <dbReference type="SAM" id="Coils"/>
    </source>
</evidence>
<gene>
    <name evidence="2" type="ORF">GMLC_08030</name>
</gene>
<comment type="caution">
    <text evidence="2">The sequence shown here is derived from an EMBL/GenBank/DDBJ whole genome shotgun (WGS) entry which is preliminary data.</text>
</comment>
<accession>A0A6V8N5K9</accession>
<organism evidence="2 3">
    <name type="scientific">Geomonas limicola</name>
    <dbReference type="NCBI Taxonomy" id="2740186"/>
    <lineage>
        <taxon>Bacteria</taxon>
        <taxon>Pseudomonadati</taxon>
        <taxon>Thermodesulfobacteriota</taxon>
        <taxon>Desulfuromonadia</taxon>
        <taxon>Geobacterales</taxon>
        <taxon>Geobacteraceae</taxon>
        <taxon>Geomonas</taxon>
    </lineage>
</organism>
<dbReference type="EMBL" id="BLXZ01000002">
    <property type="protein sequence ID" value="GFO67224.1"/>
    <property type="molecule type" value="Genomic_DNA"/>
</dbReference>
<name>A0A6V8N5K9_9BACT</name>
<evidence type="ECO:0000313" key="3">
    <source>
        <dbReference type="Proteomes" id="UP000587586"/>
    </source>
</evidence>
<reference evidence="3" key="1">
    <citation type="submission" date="2020-06" db="EMBL/GenBank/DDBJ databases">
        <title>Draft genomic sequecing of Geomonas sp. Red745.</title>
        <authorList>
            <person name="Itoh H."/>
            <person name="Xu Z.X."/>
            <person name="Ushijima N."/>
            <person name="Masuda Y."/>
            <person name="Shiratori Y."/>
            <person name="Senoo K."/>
        </authorList>
    </citation>
    <scope>NUCLEOTIDE SEQUENCE [LARGE SCALE GENOMIC DNA]</scope>
    <source>
        <strain evidence="3">Red745</strain>
    </source>
</reference>